<comment type="caution">
    <text evidence="2">The sequence shown here is derived from an EMBL/GenBank/DDBJ whole genome shotgun (WGS) entry which is preliminary data.</text>
</comment>
<dbReference type="Gene3D" id="2.170.150.30">
    <property type="entry name" value="RIG-I-like receptor, C-terminal regulatory domain"/>
    <property type="match status" value="2"/>
</dbReference>
<gene>
    <name evidence="2" type="ORF">XENOCAPTIV_010265</name>
</gene>
<dbReference type="Pfam" id="PF11648">
    <property type="entry name" value="RIG-I_C-RD"/>
    <property type="match status" value="2"/>
</dbReference>
<accession>A0ABV0QV62</accession>
<dbReference type="InterPro" id="IPR021673">
    <property type="entry name" value="RLR_CTR"/>
</dbReference>
<dbReference type="PROSITE" id="PS51789">
    <property type="entry name" value="RLR_CTR"/>
    <property type="match status" value="1"/>
</dbReference>
<proteinExistence type="predicted"/>
<dbReference type="InterPro" id="IPR038557">
    <property type="entry name" value="RLR_C_sf"/>
</dbReference>
<dbReference type="EMBL" id="JAHRIN010025433">
    <property type="protein sequence ID" value="MEQ2199740.1"/>
    <property type="molecule type" value="Genomic_DNA"/>
</dbReference>
<feature type="domain" description="RLR CTR" evidence="1">
    <location>
        <begin position="1"/>
        <end position="132"/>
    </location>
</feature>
<keyword evidence="3" id="KW-1185">Reference proteome</keyword>
<reference evidence="2 3" key="1">
    <citation type="submission" date="2021-06" db="EMBL/GenBank/DDBJ databases">
        <authorList>
            <person name="Palmer J.M."/>
        </authorList>
    </citation>
    <scope>NUCLEOTIDE SEQUENCE [LARGE SCALE GENOMIC DNA]</scope>
    <source>
        <strain evidence="2 3">XC_2019</strain>
        <tissue evidence="2">Muscle</tissue>
    </source>
</reference>
<name>A0ABV0QV62_9TELE</name>
<sequence>MNMPSLAPPVTWALRIMSNGLFKESGKAIMEERMRQVKQKKKAIKDESPSAVKFSCRNCIQNICSGEDIHVIENMHKVNTWGSMMLYRGIELPCLHVKNFVVNINGKKNSNYSKWSDLPVKFPAFDYIEHASLMAQSSDDEETE</sequence>
<evidence type="ECO:0000313" key="2">
    <source>
        <dbReference type="EMBL" id="MEQ2199740.1"/>
    </source>
</evidence>
<dbReference type="Proteomes" id="UP001434883">
    <property type="component" value="Unassembled WGS sequence"/>
</dbReference>
<evidence type="ECO:0000313" key="3">
    <source>
        <dbReference type="Proteomes" id="UP001434883"/>
    </source>
</evidence>
<protein>
    <recommendedName>
        <fullName evidence="1">RLR CTR domain-containing protein</fullName>
    </recommendedName>
</protein>
<evidence type="ECO:0000259" key="1">
    <source>
        <dbReference type="PROSITE" id="PS51789"/>
    </source>
</evidence>
<organism evidence="2 3">
    <name type="scientific">Xenoophorus captivus</name>
    <dbReference type="NCBI Taxonomy" id="1517983"/>
    <lineage>
        <taxon>Eukaryota</taxon>
        <taxon>Metazoa</taxon>
        <taxon>Chordata</taxon>
        <taxon>Craniata</taxon>
        <taxon>Vertebrata</taxon>
        <taxon>Euteleostomi</taxon>
        <taxon>Actinopterygii</taxon>
        <taxon>Neopterygii</taxon>
        <taxon>Teleostei</taxon>
        <taxon>Neoteleostei</taxon>
        <taxon>Acanthomorphata</taxon>
        <taxon>Ovalentaria</taxon>
        <taxon>Atherinomorphae</taxon>
        <taxon>Cyprinodontiformes</taxon>
        <taxon>Goodeidae</taxon>
        <taxon>Xenoophorus</taxon>
    </lineage>
</organism>